<keyword evidence="2" id="KW-1185">Reference proteome</keyword>
<evidence type="ECO:0000313" key="2">
    <source>
        <dbReference type="Proteomes" id="UP001178508"/>
    </source>
</evidence>
<protein>
    <submittedName>
        <fullName evidence="1">Uncharacterized protein</fullName>
    </submittedName>
</protein>
<dbReference type="EMBL" id="OY660882">
    <property type="protein sequence ID" value="CAJ1080886.1"/>
    <property type="molecule type" value="Genomic_DNA"/>
</dbReference>
<dbReference type="Proteomes" id="UP001178508">
    <property type="component" value="Chromosome 19"/>
</dbReference>
<evidence type="ECO:0000313" key="1">
    <source>
        <dbReference type="EMBL" id="CAJ1080886.1"/>
    </source>
</evidence>
<proteinExistence type="predicted"/>
<reference evidence="1" key="1">
    <citation type="submission" date="2023-08" db="EMBL/GenBank/DDBJ databases">
        <authorList>
            <person name="Alioto T."/>
            <person name="Alioto T."/>
            <person name="Gomez Garrido J."/>
        </authorList>
    </citation>
    <scope>NUCLEOTIDE SEQUENCE</scope>
</reference>
<accession>A0AAV1H4H3</accession>
<name>A0AAV1H4H3_XYRNO</name>
<sequence>MFILISVCGLTPSSTDMGLGSGRIGGCSGEITETKVAEMGKHSWGHIALVGLQLSGPFHTFISVFAQGMDPNLHTLISVRSLYRGPASWDESDPGYRHRRVKSSTAKLACSSLNKGL</sequence>
<organism evidence="1 2">
    <name type="scientific">Xyrichtys novacula</name>
    <name type="common">Pearly razorfish</name>
    <name type="synonym">Hemipteronotus novacula</name>
    <dbReference type="NCBI Taxonomy" id="13765"/>
    <lineage>
        <taxon>Eukaryota</taxon>
        <taxon>Metazoa</taxon>
        <taxon>Chordata</taxon>
        <taxon>Craniata</taxon>
        <taxon>Vertebrata</taxon>
        <taxon>Euteleostomi</taxon>
        <taxon>Actinopterygii</taxon>
        <taxon>Neopterygii</taxon>
        <taxon>Teleostei</taxon>
        <taxon>Neoteleostei</taxon>
        <taxon>Acanthomorphata</taxon>
        <taxon>Eupercaria</taxon>
        <taxon>Labriformes</taxon>
        <taxon>Labridae</taxon>
        <taxon>Xyrichtys</taxon>
    </lineage>
</organism>
<gene>
    <name evidence="1" type="ORF">XNOV1_A032958</name>
</gene>
<dbReference type="AlphaFoldDB" id="A0AAV1H4H3"/>